<dbReference type="EMBL" id="LAZR01019048">
    <property type="protein sequence ID" value="KKL93975.1"/>
    <property type="molecule type" value="Genomic_DNA"/>
</dbReference>
<accession>A0A0F9IJI9</accession>
<sequence>MSESYISSINSLLDRYINEREIGEEIYPILNDLLGEVEKLNLEAFEKIDETFLKVDKQEDISNFLYFHSIRNLRLTTLKIIDQFKLAKAKKLNPLVAKNLKKFISFYVKFLFFLRVIQEETFPKIDLISKELEKFRTSAREYSFLCDTHEELRYDKIKHKDFRELINSLKDIKIESIY</sequence>
<gene>
    <name evidence="1" type="ORF">LCGC14_1869310</name>
</gene>
<organism evidence="1">
    <name type="scientific">marine sediment metagenome</name>
    <dbReference type="NCBI Taxonomy" id="412755"/>
    <lineage>
        <taxon>unclassified sequences</taxon>
        <taxon>metagenomes</taxon>
        <taxon>ecological metagenomes</taxon>
    </lineage>
</organism>
<reference evidence="1" key="1">
    <citation type="journal article" date="2015" name="Nature">
        <title>Complex archaea that bridge the gap between prokaryotes and eukaryotes.</title>
        <authorList>
            <person name="Spang A."/>
            <person name="Saw J.H."/>
            <person name="Jorgensen S.L."/>
            <person name="Zaremba-Niedzwiedzka K."/>
            <person name="Martijn J."/>
            <person name="Lind A.E."/>
            <person name="van Eijk R."/>
            <person name="Schleper C."/>
            <person name="Guy L."/>
            <person name="Ettema T.J."/>
        </authorList>
    </citation>
    <scope>NUCLEOTIDE SEQUENCE</scope>
</reference>
<protein>
    <submittedName>
        <fullName evidence="1">Uncharacterized protein</fullName>
    </submittedName>
</protein>
<proteinExistence type="predicted"/>
<dbReference type="AlphaFoldDB" id="A0A0F9IJI9"/>
<evidence type="ECO:0000313" key="1">
    <source>
        <dbReference type="EMBL" id="KKL93975.1"/>
    </source>
</evidence>
<comment type="caution">
    <text evidence="1">The sequence shown here is derived from an EMBL/GenBank/DDBJ whole genome shotgun (WGS) entry which is preliminary data.</text>
</comment>
<name>A0A0F9IJI9_9ZZZZ</name>